<dbReference type="Proteomes" id="UP000724149">
    <property type="component" value="Unassembled WGS sequence"/>
</dbReference>
<dbReference type="Pfam" id="PF09551">
    <property type="entry name" value="Spore_II_R"/>
    <property type="match status" value="1"/>
</dbReference>
<reference evidence="1 2" key="1">
    <citation type="journal article" date="2021" name="Sci. Rep.">
        <title>The distribution of antibiotic resistance genes in chicken gut microbiota commensals.</title>
        <authorList>
            <person name="Juricova H."/>
            <person name="Matiasovicova J."/>
            <person name="Kubasova T."/>
            <person name="Cejkova D."/>
            <person name="Rychlik I."/>
        </authorList>
    </citation>
    <scope>NUCLEOTIDE SEQUENCE [LARGE SCALE GENOMIC DNA]</scope>
    <source>
        <strain evidence="1 2">An564</strain>
    </source>
</reference>
<proteinExistence type="predicted"/>
<keyword evidence="2" id="KW-1185">Reference proteome</keyword>
<comment type="caution">
    <text evidence="1">The sequence shown here is derived from an EMBL/GenBank/DDBJ whole genome shotgun (WGS) entry which is preliminary data.</text>
</comment>
<dbReference type="InterPro" id="IPR014202">
    <property type="entry name" value="Spore_II_R"/>
</dbReference>
<dbReference type="EMBL" id="JACSNR010000010">
    <property type="protein sequence ID" value="MBM6924019.1"/>
    <property type="molecule type" value="Genomic_DNA"/>
</dbReference>
<name>A0ABS2GQN4_9FIRM</name>
<evidence type="ECO:0000313" key="1">
    <source>
        <dbReference type="EMBL" id="MBM6924019.1"/>
    </source>
</evidence>
<protein>
    <submittedName>
        <fullName evidence="1">Stage II sporulation protein R</fullName>
    </submittedName>
</protein>
<accession>A0ABS2GQN4</accession>
<dbReference type="RefSeq" id="WP_204721660.1">
    <property type="nucleotide sequence ID" value="NZ_JACSNR010000010.1"/>
</dbReference>
<evidence type="ECO:0000313" key="2">
    <source>
        <dbReference type="Proteomes" id="UP000724149"/>
    </source>
</evidence>
<sequence>MKIHIGRLELAALIGLVITLGGSSVTGFMQDCAELRQEVLRIHILADSDREADQAVKLQVRDAVLEAINQDFSGDGTLEGTIACLEGEMGRIEETANEVLAEAGMPYQAKAELTEMYFTTREYERDGSTFSMPAGRYQALRITLGSGEGHNWWCVAYPPMCIDAAVEGQAAMVEQEILELEQTPVYKPKMALVEWVESLREAWEQ</sequence>
<organism evidence="1 2">
    <name type="scientific">Hydrogenoanaerobacterium saccharovorans</name>
    <dbReference type="NCBI Taxonomy" id="474960"/>
    <lineage>
        <taxon>Bacteria</taxon>
        <taxon>Bacillati</taxon>
        <taxon>Bacillota</taxon>
        <taxon>Clostridia</taxon>
        <taxon>Eubacteriales</taxon>
        <taxon>Oscillospiraceae</taxon>
        <taxon>Hydrogenoanaerobacterium</taxon>
    </lineage>
</organism>
<gene>
    <name evidence="1" type="ORF">H9X81_10030</name>
</gene>